<dbReference type="RefSeq" id="WP_246996630.1">
    <property type="nucleotide sequence ID" value="NZ_BAABIE010000006.1"/>
</dbReference>
<dbReference type="Proteomes" id="UP001500822">
    <property type="component" value="Unassembled WGS sequence"/>
</dbReference>
<evidence type="ECO:0000313" key="2">
    <source>
        <dbReference type="EMBL" id="GAA4746718.1"/>
    </source>
</evidence>
<dbReference type="EMBL" id="BAABIE010000006">
    <property type="protein sequence ID" value="GAA4746718.1"/>
    <property type="molecule type" value="Genomic_DNA"/>
</dbReference>
<dbReference type="InterPro" id="IPR037401">
    <property type="entry name" value="SnoaL-like"/>
</dbReference>
<keyword evidence="3" id="KW-1185">Reference proteome</keyword>
<sequence>MIDSSDSTDLPARTADTLALQQLLATYARAVDTRDWDLYRTVFTPDAQIDYTSAPFGIAGPRDEVAAWLEQSLSVVPMSMHYVSNIEVDLDGDTATVHAQFYNPMQFPGFAELSFCGGYYHHQMVRTPDGWRSRGLREENLWFVNSPTPPA</sequence>
<reference evidence="3" key="1">
    <citation type="journal article" date="2019" name="Int. J. Syst. Evol. Microbiol.">
        <title>The Global Catalogue of Microorganisms (GCM) 10K type strain sequencing project: providing services to taxonomists for standard genome sequencing and annotation.</title>
        <authorList>
            <consortium name="The Broad Institute Genomics Platform"/>
            <consortium name="The Broad Institute Genome Sequencing Center for Infectious Disease"/>
            <person name="Wu L."/>
            <person name="Ma J."/>
        </authorList>
    </citation>
    <scope>NUCLEOTIDE SEQUENCE [LARGE SCALE GENOMIC DNA]</scope>
    <source>
        <strain evidence="3">JCM 18077</strain>
    </source>
</reference>
<organism evidence="2 3">
    <name type="scientific">Gordonia alkaliphila</name>
    <dbReference type="NCBI Taxonomy" id="1053547"/>
    <lineage>
        <taxon>Bacteria</taxon>
        <taxon>Bacillati</taxon>
        <taxon>Actinomycetota</taxon>
        <taxon>Actinomycetes</taxon>
        <taxon>Mycobacteriales</taxon>
        <taxon>Gordoniaceae</taxon>
        <taxon>Gordonia</taxon>
    </lineage>
</organism>
<evidence type="ECO:0000259" key="1">
    <source>
        <dbReference type="Pfam" id="PF13577"/>
    </source>
</evidence>
<dbReference type="Gene3D" id="3.10.450.50">
    <property type="match status" value="1"/>
</dbReference>
<comment type="caution">
    <text evidence="2">The sequence shown here is derived from an EMBL/GenBank/DDBJ whole genome shotgun (WGS) entry which is preliminary data.</text>
</comment>
<proteinExistence type="predicted"/>
<name>A0ABP8Z4W0_9ACTN</name>
<dbReference type="SUPFAM" id="SSF54427">
    <property type="entry name" value="NTF2-like"/>
    <property type="match status" value="1"/>
</dbReference>
<dbReference type="InterPro" id="IPR032710">
    <property type="entry name" value="NTF2-like_dom_sf"/>
</dbReference>
<protein>
    <recommendedName>
        <fullName evidence="1">SnoaL-like domain-containing protein</fullName>
    </recommendedName>
</protein>
<dbReference type="Pfam" id="PF13577">
    <property type="entry name" value="SnoaL_4"/>
    <property type="match status" value="1"/>
</dbReference>
<accession>A0ABP8Z4W0</accession>
<evidence type="ECO:0000313" key="3">
    <source>
        <dbReference type="Proteomes" id="UP001500822"/>
    </source>
</evidence>
<gene>
    <name evidence="2" type="ORF">GCM10023217_15630</name>
</gene>
<feature type="domain" description="SnoaL-like" evidence="1">
    <location>
        <begin position="13"/>
        <end position="134"/>
    </location>
</feature>